<accession>A0A7E4ZVX9</accession>
<dbReference type="WBParaSite" id="Pan_g20512.t1">
    <property type="protein sequence ID" value="Pan_g20512.t1"/>
    <property type="gene ID" value="Pan_g20512"/>
</dbReference>
<keyword evidence="1" id="KW-1185">Reference proteome</keyword>
<evidence type="ECO:0000313" key="2">
    <source>
        <dbReference type="WBParaSite" id="Pan_g20512.t1"/>
    </source>
</evidence>
<reference evidence="2" key="2">
    <citation type="submission" date="2020-10" db="UniProtKB">
        <authorList>
            <consortium name="WormBaseParasite"/>
        </authorList>
    </citation>
    <scope>IDENTIFICATION</scope>
</reference>
<dbReference type="AlphaFoldDB" id="A0A7E4ZVX9"/>
<dbReference type="Proteomes" id="UP000492821">
    <property type="component" value="Unassembled WGS sequence"/>
</dbReference>
<sequence length="78" mass="9303">MIDQRNSSLIQVRIRIICTLNKVCDAVDANFTFWDEFVVRITLNAVLERSYAVEREECIEKSLADKYIEFKKYNYSWS</sequence>
<evidence type="ECO:0000313" key="1">
    <source>
        <dbReference type="Proteomes" id="UP000492821"/>
    </source>
</evidence>
<organism evidence="1 2">
    <name type="scientific">Panagrellus redivivus</name>
    <name type="common">Microworm</name>
    <dbReference type="NCBI Taxonomy" id="6233"/>
    <lineage>
        <taxon>Eukaryota</taxon>
        <taxon>Metazoa</taxon>
        <taxon>Ecdysozoa</taxon>
        <taxon>Nematoda</taxon>
        <taxon>Chromadorea</taxon>
        <taxon>Rhabditida</taxon>
        <taxon>Tylenchina</taxon>
        <taxon>Panagrolaimomorpha</taxon>
        <taxon>Panagrolaimoidea</taxon>
        <taxon>Panagrolaimidae</taxon>
        <taxon>Panagrellus</taxon>
    </lineage>
</organism>
<reference evidence="1" key="1">
    <citation type="journal article" date="2013" name="Genetics">
        <title>The draft genome and transcriptome of Panagrellus redivivus are shaped by the harsh demands of a free-living lifestyle.</title>
        <authorList>
            <person name="Srinivasan J."/>
            <person name="Dillman A.R."/>
            <person name="Macchietto M.G."/>
            <person name="Heikkinen L."/>
            <person name="Lakso M."/>
            <person name="Fracchia K.M."/>
            <person name="Antoshechkin I."/>
            <person name="Mortazavi A."/>
            <person name="Wong G."/>
            <person name="Sternberg P.W."/>
        </authorList>
    </citation>
    <scope>NUCLEOTIDE SEQUENCE [LARGE SCALE GENOMIC DNA]</scope>
    <source>
        <strain evidence="1">MT8872</strain>
    </source>
</reference>
<name>A0A7E4ZVX9_PANRE</name>
<proteinExistence type="predicted"/>
<protein>
    <submittedName>
        <fullName evidence="2">Uncharacterized protein</fullName>
    </submittedName>
</protein>